<feature type="coiled-coil region" evidence="1">
    <location>
        <begin position="143"/>
        <end position="184"/>
    </location>
</feature>
<feature type="compositionally biased region" description="Polar residues" evidence="2">
    <location>
        <begin position="11"/>
        <end position="26"/>
    </location>
</feature>
<dbReference type="eggNOG" id="ENOG502R1Z2">
    <property type="taxonomic scope" value="Eukaryota"/>
</dbReference>
<keyword evidence="4" id="KW-1185">Reference proteome</keyword>
<evidence type="ECO:0000256" key="1">
    <source>
        <dbReference type="SAM" id="Coils"/>
    </source>
</evidence>
<dbReference type="EMBL" id="AGNL01047363">
    <property type="protein sequence ID" value="EJK47087.1"/>
    <property type="molecule type" value="Genomic_DNA"/>
</dbReference>
<name>K0RK63_THAOC</name>
<organism evidence="3 4">
    <name type="scientific">Thalassiosira oceanica</name>
    <name type="common">Marine diatom</name>
    <dbReference type="NCBI Taxonomy" id="159749"/>
    <lineage>
        <taxon>Eukaryota</taxon>
        <taxon>Sar</taxon>
        <taxon>Stramenopiles</taxon>
        <taxon>Ochrophyta</taxon>
        <taxon>Bacillariophyta</taxon>
        <taxon>Coscinodiscophyceae</taxon>
        <taxon>Thalassiosirophycidae</taxon>
        <taxon>Thalassiosirales</taxon>
        <taxon>Thalassiosiraceae</taxon>
        <taxon>Thalassiosira</taxon>
    </lineage>
</organism>
<protein>
    <submittedName>
        <fullName evidence="3">Uncharacterized protein</fullName>
    </submittedName>
</protein>
<feature type="compositionally biased region" description="Basic residues" evidence="2">
    <location>
        <begin position="1"/>
        <end position="10"/>
    </location>
</feature>
<dbReference type="AlphaFoldDB" id="K0RK63"/>
<proteinExistence type="predicted"/>
<evidence type="ECO:0000313" key="4">
    <source>
        <dbReference type="Proteomes" id="UP000266841"/>
    </source>
</evidence>
<evidence type="ECO:0000313" key="3">
    <source>
        <dbReference type="EMBL" id="EJK47087.1"/>
    </source>
</evidence>
<accession>K0RK63</accession>
<feature type="region of interest" description="Disordered" evidence="2">
    <location>
        <begin position="1"/>
        <end position="89"/>
    </location>
</feature>
<dbReference type="OMA" id="MEHELFK"/>
<feature type="compositionally biased region" description="Basic and acidic residues" evidence="2">
    <location>
        <begin position="583"/>
        <end position="596"/>
    </location>
</feature>
<dbReference type="OrthoDB" id="343070at2759"/>
<reference evidence="3 4" key="1">
    <citation type="journal article" date="2012" name="Genome Biol.">
        <title>Genome and low-iron response of an oceanic diatom adapted to chronic iron limitation.</title>
        <authorList>
            <person name="Lommer M."/>
            <person name="Specht M."/>
            <person name="Roy A.S."/>
            <person name="Kraemer L."/>
            <person name="Andreson R."/>
            <person name="Gutowska M.A."/>
            <person name="Wolf J."/>
            <person name="Bergner S.V."/>
            <person name="Schilhabel M.B."/>
            <person name="Klostermeier U.C."/>
            <person name="Beiko R.G."/>
            <person name="Rosenstiel P."/>
            <person name="Hippler M."/>
            <person name="Laroche J."/>
        </authorList>
    </citation>
    <scope>NUCLEOTIDE SEQUENCE [LARGE SCALE GENOMIC DNA]</scope>
    <source>
        <strain evidence="3 4">CCMP1005</strain>
    </source>
</reference>
<feature type="compositionally biased region" description="Low complexity" evidence="2">
    <location>
        <begin position="58"/>
        <end position="70"/>
    </location>
</feature>
<sequence length="611" mass="69670">MSASATKRRPFQTSSVVHSNSNTMNQPVRPRKNMEPPSCVMSTRRGAPMSISVKRGGARSSPRSRASSPSVLPATAGSRRYSADDRSRQYKSEAYEAKIRIASQEQMISSLRKELDEIRCFRQIEEEQVCADATKQEFHTKELDQLLEKSKRDAELIEALAQELETMEQDLRSSRSRVTELERYQISKDASVARLTKELKKARNDTSEGLSIMRDLDTALRAARAERDEARDALKQAKPDLQSELEMKSIREERDRIEQSRHRIYKENTVLTSKVEELQKKTTTLQRALDERADQFEQQSLDLELKTGALNELESLHTTTCKNMETEHSAELSKHVMKHDALVEQHKKDLNLKDQLLKSRECHWGGIVNELDVQLDEARTKIKEFDRIENDYISQIKGLTESLSRLESPTSSVDELPIDELNSNLASLQSENELLARQRDDLQHKLEIGLSIYQKAKDELQATRDELLSLQSERNEDGEFLTGREQIESLKADVAMYETQLDKANARARRLESSHCGPNDRATSDTADRIVAMEREIAELTERASKVAEMEARNDELQDACTELELALSALYAKSRPASPDKTPNERSEESRKIENDALLDYVATRMKRGC</sequence>
<comment type="caution">
    <text evidence="3">The sequence shown here is derived from an EMBL/GenBank/DDBJ whole genome shotgun (WGS) entry which is preliminary data.</text>
</comment>
<evidence type="ECO:0000256" key="2">
    <source>
        <dbReference type="SAM" id="MobiDB-lite"/>
    </source>
</evidence>
<feature type="region of interest" description="Disordered" evidence="2">
    <location>
        <begin position="572"/>
        <end position="596"/>
    </location>
</feature>
<dbReference type="Proteomes" id="UP000266841">
    <property type="component" value="Unassembled WGS sequence"/>
</dbReference>
<keyword evidence="1" id="KW-0175">Coiled coil</keyword>
<gene>
    <name evidence="3" type="ORF">THAOC_34220</name>
</gene>